<accession>A0AAF0JFB7</accession>
<dbReference type="InterPro" id="IPR011990">
    <property type="entry name" value="TPR-like_helical_dom_sf"/>
</dbReference>
<evidence type="ECO:0000313" key="2">
    <source>
        <dbReference type="Proteomes" id="UP001214628"/>
    </source>
</evidence>
<protein>
    <submittedName>
        <fullName evidence="1">Lipoyl(Octanoyl) transferase</fullName>
        <ecNumber evidence="1">2.3.1.181</ecNumber>
    </submittedName>
</protein>
<dbReference type="Gene3D" id="1.25.40.10">
    <property type="entry name" value="Tetratricopeptide repeat domain"/>
    <property type="match status" value="1"/>
</dbReference>
<sequence>MLTLLQISQSSQPGPSKLSSTLPTLTKLTDAALFARDYERAADILGSIADLSSLCAADSNDNVIQNAIKHGIFALAKDTRRSADYEFSPAMAIAAVYDKCLENNLRFPHGVMSSIVGSIARSLAGETLLEALNVLRTYFLQQADGDWSALSALIMAYGRAGYPERAEALLAAYAKAMDPTQSTPTFRQLALQHKERNTQAAAYMIHVRRSARKTLPVDLPIESWCGQSVVWNSVIRARTMNGDIAAARIWLERYRVLLHIETPFRPTPTASPYLTMMHACSSTSGIRAYVQQSPASTRRMLRRLSCEEDVDLMMESPYRTAAIHHLLRLMQTDRIVPGVAILNFLTSFEAGRNRITNGTKFAHQALILPWDCNRVRVHRTTYASLFTLYGAAARSASSPARVDPLSNGETKFTKLLERLNTPRRLLFHCLNALHRLDAMKLKGFCSQYGTQLLNSALAALLTCQDYTAALYAVGMLERLGVRRDAYTYACVWEQIPLQDTIEQGIKQAITHQISTLVLQRDSPRWMHSLRKLRDTSQDPVQEAMKQIALAHHEYTRVYNM</sequence>
<dbReference type="EMBL" id="CP118380">
    <property type="protein sequence ID" value="WFD44922.1"/>
    <property type="molecule type" value="Genomic_DNA"/>
</dbReference>
<gene>
    <name evidence="1" type="ORF">MPSI1_003596</name>
</gene>
<keyword evidence="1" id="KW-0808">Transferase</keyword>
<name>A0AAF0JFB7_9BASI</name>
<dbReference type="AlphaFoldDB" id="A0AAF0JFB7"/>
<proteinExistence type="predicted"/>
<dbReference type="Proteomes" id="UP001214628">
    <property type="component" value="Chromosome 6"/>
</dbReference>
<reference evidence="1" key="1">
    <citation type="submission" date="2023-02" db="EMBL/GenBank/DDBJ databases">
        <title>Mating type loci evolution in Malassezia.</title>
        <authorList>
            <person name="Coelho M.A."/>
        </authorList>
    </citation>
    <scope>NUCLEOTIDE SEQUENCE</scope>
    <source>
        <strain evidence="1">CBS 14136</strain>
    </source>
</reference>
<evidence type="ECO:0000313" key="1">
    <source>
        <dbReference type="EMBL" id="WFD44922.1"/>
    </source>
</evidence>
<keyword evidence="1" id="KW-0012">Acyltransferase</keyword>
<dbReference type="EC" id="2.3.1.181" evidence="1"/>
<keyword evidence="2" id="KW-1185">Reference proteome</keyword>
<organism evidence="1 2">
    <name type="scientific">Malassezia psittaci</name>
    <dbReference type="NCBI Taxonomy" id="1821823"/>
    <lineage>
        <taxon>Eukaryota</taxon>
        <taxon>Fungi</taxon>
        <taxon>Dikarya</taxon>
        <taxon>Basidiomycota</taxon>
        <taxon>Ustilaginomycotina</taxon>
        <taxon>Malasseziomycetes</taxon>
        <taxon>Malasseziales</taxon>
        <taxon>Malasseziaceae</taxon>
        <taxon>Malassezia</taxon>
    </lineage>
</organism>
<dbReference type="GO" id="GO:0033819">
    <property type="term" value="F:lipoyl(octanoyl) transferase activity"/>
    <property type="evidence" value="ECO:0007669"/>
    <property type="project" value="UniProtKB-EC"/>
</dbReference>